<dbReference type="InterPro" id="IPR006530">
    <property type="entry name" value="YD"/>
</dbReference>
<dbReference type="CDD" id="cd14740">
    <property type="entry name" value="PAAR_4"/>
    <property type="match status" value="1"/>
</dbReference>
<evidence type="ECO:0000313" key="5">
    <source>
        <dbReference type="EMBL" id="TDY64211.1"/>
    </source>
</evidence>
<dbReference type="InterPro" id="IPR045351">
    <property type="entry name" value="DUF6531"/>
</dbReference>
<proteinExistence type="predicted"/>
<accession>A0A4V3HH72</accession>
<dbReference type="InterPro" id="IPR050708">
    <property type="entry name" value="T6SS_VgrG/RHS"/>
</dbReference>
<name>A0A4V3HH72_9FLAO</name>
<dbReference type="RefSeq" id="WP_133966483.1">
    <property type="nucleotide sequence ID" value="NZ_SORL01000007.1"/>
</dbReference>
<comment type="caution">
    <text evidence="5">The sequence shown here is derived from an EMBL/GenBank/DDBJ whole genome shotgun (WGS) entry which is preliminary data.</text>
</comment>
<sequence length="1355" mass="152893">MLPANKHFTPVIGVDIHIVIVPPGVPVPIPHPYIGLVIDPIDYVPYVGSTINVNGVPKGNSGTAGMLGIKKHIPLGGAFAMMPMIAHESINFFGSTKVSAEDAFFSPAGYMLMTCSDIGMPITPPNMFLPTSATIPLPGGKPVIVGGPYAPDLMGALMGALMSLGFGKLMKVAGKLGKKAGGKLLKGINHKVLKKFDATQGLSDKLCKKGFEPVDLVTGRMIYDGEDFHLAGSLPIHWERNWYSDSTYQGMLGHGMHSNYDLALHIVQEEDTIVMRLPDGRVTSFPWLVAENEEAYNRNEKLTLYCINGKTYKVKNHETQQTYTFSKVGDNLYKPTQLENTDGFTISFSYNAVQQLERITDSAGRILNLDLDAAGRIIEVSARHGGQIRTLIAYRYNEAGDMTHIIDALGKATVMEYNNHLMVKKTDRNGQAFYWEYDGDKTGAKCIKTWGDDNILSGTLEYHKGYNIITDSLGRESIYYFNSDNLCTQVTDPLGDSIHHEYTEFGEIYRDIDEEGNLTGYSYDERGNLTALIQPDGTVVSFVYDNNDRQVLTQYPKGGSVIKTFNEQGQLHTVIGLDSGVTAFTYNENGLIKEVRDNAGNITVLDYDKDYNLTKMTLPNGAISTWKYDSWGRCLETQNAENHKQNFFYDALDRINKVHQADSNSIHLKYNAYDEVIQTKDQYNRKINFDYTPMGSLKTREENGREVRFKYNTEEQLVQIANEHDEYYMFGRNEKGDIVTEIGFDGLTRQYNRDRAGKVLRVKRPDEKYTEYEYDLNGRIVRAEHSDGTWETYSYDADGSLIEAVNQHSQVTLERDQTGKVISETQDGHKVQSKYDALGNRVQISSSLGANTTINRNKLGQVEHMSASVSQNKEVETKASLPWQAQFTYNSIGMEVERALPGGVVNSITYDSAGRPVKQKVTAHSKETRHRTYAWNVNDRLSKMVDELTNGAVTYGYDAFNNLASARYENQQFDYKLPDEVGNLYRSKGKGDRKYGTGGQLLEADGNQYKYDKEGNLITKITNKGNWNYTWYGNGMLKSVNDPKNKKTEYEYDALGRRTAKISIEGNSEFITESLKKGTITRFVWDGNVPLHEWQYNLSDRPKLAVDEFGMLTESDPEPIKNLITWVFDEGTFKPSAKITEEDTYSIITDYLGTPVEMYNSEGKKIWSVEYDIYGKVRKLAIGSLEDCPFRYQGQYEDVETGLYYNRFRYYSADEGVYISQDPIGLEGNNPNLYAYVYDSNSQFDPLGLDCQVHHIIPQAVYKFFKKDLKEIKGYVQAASHRGAKNRKNLIDLETPFHGNHPKYNDYVKGRIQKLKDADILDLDNVSNLQKDLRSKISDAKESGKTLNEYFGGLL</sequence>
<dbReference type="PANTHER" id="PTHR32305:SF15">
    <property type="entry name" value="PROTEIN RHSA-RELATED"/>
    <property type="match status" value="1"/>
</dbReference>
<evidence type="ECO:0000259" key="4">
    <source>
        <dbReference type="Pfam" id="PF25023"/>
    </source>
</evidence>
<dbReference type="PANTHER" id="PTHR32305">
    <property type="match status" value="1"/>
</dbReference>
<dbReference type="InterPro" id="IPR032871">
    <property type="entry name" value="AHH_dom_containing"/>
</dbReference>
<dbReference type="Pfam" id="PF05593">
    <property type="entry name" value="RHS_repeat"/>
    <property type="match status" value="2"/>
</dbReference>
<dbReference type="Proteomes" id="UP000294824">
    <property type="component" value="Unassembled WGS sequence"/>
</dbReference>
<dbReference type="Pfam" id="PF25023">
    <property type="entry name" value="TEN_YD-shell"/>
    <property type="match status" value="3"/>
</dbReference>
<dbReference type="InterPro" id="IPR011044">
    <property type="entry name" value="Quino_amine_DH_bsu"/>
</dbReference>
<dbReference type="Gene3D" id="2.180.10.10">
    <property type="entry name" value="RHS repeat-associated core"/>
    <property type="match status" value="3"/>
</dbReference>
<protein>
    <submittedName>
        <fullName evidence="5">RHS repeat-associated protein</fullName>
    </submittedName>
</protein>
<feature type="domain" description="DUF6531" evidence="3">
    <location>
        <begin position="212"/>
        <end position="285"/>
    </location>
</feature>
<keyword evidence="6" id="KW-1185">Reference proteome</keyword>
<dbReference type="NCBIfam" id="TIGR01643">
    <property type="entry name" value="YD_repeat_2x"/>
    <property type="match status" value="5"/>
</dbReference>
<dbReference type="NCBIfam" id="TIGR03696">
    <property type="entry name" value="Rhs_assc_core"/>
    <property type="match status" value="1"/>
</dbReference>
<keyword evidence="1" id="KW-0677">Repeat</keyword>
<evidence type="ECO:0000259" key="2">
    <source>
        <dbReference type="Pfam" id="PF03527"/>
    </source>
</evidence>
<dbReference type="Pfam" id="PF20148">
    <property type="entry name" value="DUF6531"/>
    <property type="match status" value="1"/>
</dbReference>
<dbReference type="InterPro" id="IPR056823">
    <property type="entry name" value="TEN-like_YD-shell"/>
</dbReference>
<feature type="domain" description="Teneurin-like YD-shell" evidence="4">
    <location>
        <begin position="310"/>
        <end position="438"/>
    </location>
</feature>
<dbReference type="InterPro" id="IPR022385">
    <property type="entry name" value="Rhs_assc_core"/>
</dbReference>
<dbReference type="SUPFAM" id="SSF50969">
    <property type="entry name" value="YVTN repeat-like/Quinoprotein amine dehydrogenase"/>
    <property type="match status" value="1"/>
</dbReference>
<feature type="domain" description="Teneurin-like YD-shell" evidence="4">
    <location>
        <begin position="766"/>
        <end position="865"/>
    </location>
</feature>
<dbReference type="InterPro" id="IPR001826">
    <property type="entry name" value="RHS"/>
</dbReference>
<dbReference type="Pfam" id="PF03527">
    <property type="entry name" value="RHS"/>
    <property type="match status" value="1"/>
</dbReference>
<feature type="domain" description="Teneurin-like YD-shell" evidence="4">
    <location>
        <begin position="909"/>
        <end position="1066"/>
    </location>
</feature>
<organism evidence="5 6">
    <name type="scientific">Algibacter lectus</name>
    <dbReference type="NCBI Taxonomy" id="221126"/>
    <lineage>
        <taxon>Bacteria</taxon>
        <taxon>Pseudomonadati</taxon>
        <taxon>Bacteroidota</taxon>
        <taxon>Flavobacteriia</taxon>
        <taxon>Flavobacteriales</taxon>
        <taxon>Flavobacteriaceae</taxon>
        <taxon>Algibacter</taxon>
    </lineage>
</organism>
<dbReference type="InterPro" id="IPR031325">
    <property type="entry name" value="RHS_repeat"/>
</dbReference>
<reference evidence="5 6" key="1">
    <citation type="submission" date="2019-03" db="EMBL/GenBank/DDBJ databases">
        <title>Genomic Encyclopedia of Type Strains, Phase III (KMG-III): the genomes of soil and plant-associated and newly described type strains.</title>
        <authorList>
            <person name="Whitman W."/>
        </authorList>
    </citation>
    <scope>NUCLEOTIDE SEQUENCE [LARGE SCALE GENOMIC DNA]</scope>
    <source>
        <strain evidence="5 6">CECT 8301</strain>
    </source>
</reference>
<gene>
    <name evidence="5" type="ORF">DFQ06_1116</name>
</gene>
<feature type="domain" description="RHS protein conserved region" evidence="2">
    <location>
        <begin position="1149"/>
        <end position="1179"/>
    </location>
</feature>
<dbReference type="EMBL" id="SORL01000007">
    <property type="protein sequence ID" value="TDY64211.1"/>
    <property type="molecule type" value="Genomic_DNA"/>
</dbReference>
<evidence type="ECO:0000259" key="3">
    <source>
        <dbReference type="Pfam" id="PF20148"/>
    </source>
</evidence>
<evidence type="ECO:0000256" key="1">
    <source>
        <dbReference type="ARBA" id="ARBA00022737"/>
    </source>
</evidence>
<dbReference type="Pfam" id="PF14412">
    <property type="entry name" value="AHH"/>
    <property type="match status" value="1"/>
</dbReference>
<evidence type="ECO:0000313" key="6">
    <source>
        <dbReference type="Proteomes" id="UP000294824"/>
    </source>
</evidence>